<dbReference type="InterPro" id="IPR000744">
    <property type="entry name" value="NSF_attach"/>
</dbReference>
<comment type="function">
    <text evidence="7">Required for vesicular transport between the endoplasmic reticulum and the Golgi apparatus.</text>
</comment>
<dbReference type="GO" id="GO:0005774">
    <property type="term" value="C:vacuolar membrane"/>
    <property type="evidence" value="ECO:0007669"/>
    <property type="project" value="TreeGrafter"/>
</dbReference>
<evidence type="ECO:0000256" key="2">
    <source>
        <dbReference type="ARBA" id="ARBA00010050"/>
    </source>
</evidence>
<comment type="subcellular location">
    <subcellularLocation>
        <location evidence="1 7">Membrane</location>
        <topology evidence="1 7">Peripheral membrane protein</topology>
    </subcellularLocation>
</comment>
<dbReference type="PANTHER" id="PTHR13768">
    <property type="entry name" value="SOLUBLE NSF ATTACHMENT PROTEIN SNAP"/>
    <property type="match status" value="1"/>
</dbReference>
<dbReference type="GO" id="GO:0005483">
    <property type="term" value="F:soluble NSF attachment protein activity"/>
    <property type="evidence" value="ECO:0007669"/>
    <property type="project" value="TreeGrafter"/>
</dbReference>
<proteinExistence type="inferred from homology"/>
<evidence type="ECO:0008006" key="10">
    <source>
        <dbReference type="Google" id="ProtNLM"/>
    </source>
</evidence>
<dbReference type="PANTHER" id="PTHR13768:SF29">
    <property type="entry name" value="ALPHA-SOLUBLE NSF ATTACHMENT PROTEIN"/>
    <property type="match status" value="1"/>
</dbReference>
<dbReference type="InterPro" id="IPR011990">
    <property type="entry name" value="TPR-like_helical_dom_sf"/>
</dbReference>
<organism evidence="8 9">
    <name type="scientific">Sphenostylis stenocarpa</name>
    <dbReference type="NCBI Taxonomy" id="92480"/>
    <lineage>
        <taxon>Eukaryota</taxon>
        <taxon>Viridiplantae</taxon>
        <taxon>Streptophyta</taxon>
        <taxon>Embryophyta</taxon>
        <taxon>Tracheophyta</taxon>
        <taxon>Spermatophyta</taxon>
        <taxon>Magnoliopsida</taxon>
        <taxon>eudicotyledons</taxon>
        <taxon>Gunneridae</taxon>
        <taxon>Pentapetalae</taxon>
        <taxon>rosids</taxon>
        <taxon>fabids</taxon>
        <taxon>Fabales</taxon>
        <taxon>Fabaceae</taxon>
        <taxon>Papilionoideae</taxon>
        <taxon>50 kb inversion clade</taxon>
        <taxon>NPAAA clade</taxon>
        <taxon>indigoferoid/millettioid clade</taxon>
        <taxon>Phaseoleae</taxon>
        <taxon>Sphenostylis</taxon>
    </lineage>
</organism>
<keyword evidence="5 7" id="KW-0653">Protein transport</keyword>
<dbReference type="GO" id="GO:0031201">
    <property type="term" value="C:SNARE complex"/>
    <property type="evidence" value="ECO:0007669"/>
    <property type="project" value="TreeGrafter"/>
</dbReference>
<dbReference type="Gramene" id="rna-AYBTSS11_LOCUS860">
    <property type="protein sequence ID" value="CAJ1809649.1"/>
    <property type="gene ID" value="gene-AYBTSS11_LOCUS860"/>
</dbReference>
<dbReference type="PRINTS" id="PR00448">
    <property type="entry name" value="NSFATTACHMNT"/>
</dbReference>
<dbReference type="GO" id="GO:0019905">
    <property type="term" value="F:syntaxin binding"/>
    <property type="evidence" value="ECO:0007669"/>
    <property type="project" value="TreeGrafter"/>
</dbReference>
<dbReference type="FunFam" id="1.25.40.10:FF:000049">
    <property type="entry name" value="Alpha-soluble NSF attachment protein-like"/>
    <property type="match status" value="1"/>
</dbReference>
<protein>
    <recommendedName>
        <fullName evidence="10">Alpha-soluble NSF attachment protein</fullName>
    </recommendedName>
</protein>
<evidence type="ECO:0000256" key="4">
    <source>
        <dbReference type="ARBA" id="ARBA00022892"/>
    </source>
</evidence>
<evidence type="ECO:0000313" key="9">
    <source>
        <dbReference type="Proteomes" id="UP001189624"/>
    </source>
</evidence>
<dbReference type="AlphaFoldDB" id="A0AA86RM97"/>
<comment type="similarity">
    <text evidence="2 7">Belongs to the SNAP family.</text>
</comment>
<name>A0AA86RM97_9FABA</name>
<evidence type="ECO:0000256" key="3">
    <source>
        <dbReference type="ARBA" id="ARBA00022448"/>
    </source>
</evidence>
<keyword evidence="6 7" id="KW-0472">Membrane</keyword>
<dbReference type="GO" id="GO:0035494">
    <property type="term" value="P:SNARE complex disassembly"/>
    <property type="evidence" value="ECO:0007669"/>
    <property type="project" value="TreeGrafter"/>
</dbReference>
<reference evidence="8" key="1">
    <citation type="submission" date="2023-10" db="EMBL/GenBank/DDBJ databases">
        <authorList>
            <person name="Domelevo Entfellner J.-B."/>
        </authorList>
    </citation>
    <scope>NUCLEOTIDE SEQUENCE</scope>
</reference>
<evidence type="ECO:0000256" key="5">
    <source>
        <dbReference type="ARBA" id="ARBA00022927"/>
    </source>
</evidence>
<dbReference type="EMBL" id="OY731398">
    <property type="protein sequence ID" value="CAJ1809649.1"/>
    <property type="molecule type" value="Genomic_DNA"/>
</dbReference>
<evidence type="ECO:0000256" key="6">
    <source>
        <dbReference type="ARBA" id="ARBA00023136"/>
    </source>
</evidence>
<keyword evidence="9" id="KW-1185">Reference proteome</keyword>
<dbReference type="Pfam" id="PF14938">
    <property type="entry name" value="SNAP"/>
    <property type="match status" value="1"/>
</dbReference>
<evidence type="ECO:0000313" key="8">
    <source>
        <dbReference type="EMBL" id="CAJ1809649.1"/>
    </source>
</evidence>
<evidence type="ECO:0000256" key="1">
    <source>
        <dbReference type="ARBA" id="ARBA00004170"/>
    </source>
</evidence>
<dbReference type="Gene3D" id="1.25.40.10">
    <property type="entry name" value="Tetratricopeptide repeat domain"/>
    <property type="match status" value="1"/>
</dbReference>
<accession>A0AA86RM97</accession>
<evidence type="ECO:0000256" key="7">
    <source>
        <dbReference type="RuleBase" id="RU367013"/>
    </source>
</evidence>
<gene>
    <name evidence="8" type="ORF">AYBTSS11_LOCUS860</name>
</gene>
<dbReference type="SUPFAM" id="SSF48452">
    <property type="entry name" value="TPR-like"/>
    <property type="match status" value="1"/>
</dbReference>
<dbReference type="CDD" id="cd15832">
    <property type="entry name" value="SNAP"/>
    <property type="match status" value="1"/>
</dbReference>
<keyword evidence="4 7" id="KW-0931">ER-Golgi transport</keyword>
<dbReference type="Proteomes" id="UP001189624">
    <property type="component" value="Chromosome 1"/>
</dbReference>
<dbReference type="GO" id="GO:0006886">
    <property type="term" value="P:intracellular protein transport"/>
    <property type="evidence" value="ECO:0007669"/>
    <property type="project" value="UniProtKB-UniRule"/>
</dbReference>
<keyword evidence="3 7" id="KW-0813">Transport</keyword>
<sequence length="294" mass="33009">MKATMGDHIAKGQELAKKAENKLHACCPLFGSNFEEAAQLFHKSATSFKLAKSWDKAGSLFVKSSKCHMKVDNNYDAANAYVDAAHCYKKTSSAGAISCLNKAVTIFTEIGRHIMAAKYSKEIGELYELDQDIEHARLHYEKAAEFFEIGDAATSVIQCKIKVAQFCAQLQQYQKAIKIYEDIARQSLHSNMLKYGVRGHLLNSGLCQLVQGDFIAISNALERYQDLDPTFSRTREYKFLADLAASIDEEDVEKFTRVVNAFHGITPLDSWKSALLLRVKDALKEKEMEEDDLT</sequence>